<feature type="compositionally biased region" description="Polar residues" evidence="2">
    <location>
        <begin position="233"/>
        <end position="247"/>
    </location>
</feature>
<dbReference type="GO" id="GO:0080156">
    <property type="term" value="P:mitochondrial mRNA modification"/>
    <property type="evidence" value="ECO:0007669"/>
    <property type="project" value="TreeGrafter"/>
</dbReference>
<feature type="region of interest" description="Disordered" evidence="2">
    <location>
        <begin position="190"/>
        <end position="333"/>
    </location>
</feature>
<dbReference type="GO" id="GO:0016554">
    <property type="term" value="P:cytidine to uridine editing"/>
    <property type="evidence" value="ECO:0007669"/>
    <property type="project" value="InterPro"/>
</dbReference>
<dbReference type="EMBL" id="JAJJMB010007130">
    <property type="protein sequence ID" value="KAI3931786.1"/>
    <property type="molecule type" value="Genomic_DNA"/>
</dbReference>
<feature type="compositionally biased region" description="Gly residues" evidence="2">
    <location>
        <begin position="435"/>
        <end position="454"/>
    </location>
</feature>
<dbReference type="InterPro" id="IPR039206">
    <property type="entry name" value="MORF/ORRM1/DAG-like"/>
</dbReference>
<evidence type="ECO:0000259" key="3">
    <source>
        <dbReference type="Pfam" id="PF21864"/>
    </source>
</evidence>
<evidence type="ECO:0000313" key="5">
    <source>
        <dbReference type="Proteomes" id="UP001202328"/>
    </source>
</evidence>
<evidence type="ECO:0000256" key="2">
    <source>
        <dbReference type="SAM" id="MobiDB-lite"/>
    </source>
</evidence>
<feature type="domain" description="MORF/ORRM1/DAG-like MORF" evidence="3">
    <location>
        <begin position="97"/>
        <end position="189"/>
    </location>
</feature>
<name>A0AAD4XQ22_9MAGN</name>
<evidence type="ECO:0000256" key="1">
    <source>
        <dbReference type="ARBA" id="ARBA00022946"/>
    </source>
</evidence>
<dbReference type="PANTHER" id="PTHR31346:SF5">
    <property type="entry name" value="MULTIPLE ORGANELLAR RNA EDITING FACTOR 1, MITOCHONDRIAL"/>
    <property type="match status" value="1"/>
</dbReference>
<dbReference type="Pfam" id="PF21864">
    <property type="entry name" value="MORF_dom"/>
    <property type="match status" value="1"/>
</dbReference>
<accession>A0AAD4XQ22</accession>
<organism evidence="4 5">
    <name type="scientific">Papaver atlanticum</name>
    <dbReference type="NCBI Taxonomy" id="357466"/>
    <lineage>
        <taxon>Eukaryota</taxon>
        <taxon>Viridiplantae</taxon>
        <taxon>Streptophyta</taxon>
        <taxon>Embryophyta</taxon>
        <taxon>Tracheophyta</taxon>
        <taxon>Spermatophyta</taxon>
        <taxon>Magnoliopsida</taxon>
        <taxon>Ranunculales</taxon>
        <taxon>Papaveraceae</taxon>
        <taxon>Papaveroideae</taxon>
        <taxon>Papaver</taxon>
    </lineage>
</organism>
<dbReference type="InterPro" id="IPR037045">
    <property type="entry name" value="S8pro/Inhibitor_I9_sf"/>
</dbReference>
<evidence type="ECO:0000313" key="4">
    <source>
        <dbReference type="EMBL" id="KAI3931786.1"/>
    </source>
</evidence>
<keyword evidence="1" id="KW-0809">Transit peptide</keyword>
<sequence length="488" mass="53727">MALSSLRARRALGLTSSLLKTHRSISALTSPSSSILQSSIFAPSSTSTNVPINPKNVQSHLFHSSIPSLSSRSYNNNNYDDNNKIGPDEILFEGCDYMHWLITMDFPKDPAPTAEEMVETYVQTLAKVVGSVEEAKKRMYACSTTTYHGFQAVMTEEMSEKFRGLPGVVFILPDSYIDAKNKEYGGDKYINGEIIHRPPPFQVGREGGRYNRNERPRYDRPMQQGDRPYDRQSPMQGDGRNQPNDRQGFTPRDQPFDRQAPMQGDGRNIGLQQGYPPRPNYEQGGRQQPNFGQPMAGQQPMAEHQPNYGPPAGQQPNYGQPAGQPNYGQPAWQQPNYGQVAAQQPNFVGGAHEQPNYGQASAQQSNFGQMAGQQPNYGHATVPGERIDALPMGGRGFAPADNRGSYAPQQRREYAPVDHRGFGGDDRNFSPSPRGGSGQGDASGFGQGYSGSGAGQTFPATQSNTMQEEQRGYTEQQGTNGNNTREQW</sequence>
<feature type="region of interest" description="Disordered" evidence="2">
    <location>
        <begin position="348"/>
        <end position="488"/>
    </location>
</feature>
<feature type="compositionally biased region" description="Polar residues" evidence="2">
    <location>
        <begin position="356"/>
        <end position="376"/>
    </location>
</feature>
<feature type="compositionally biased region" description="Basic and acidic residues" evidence="2">
    <location>
        <begin position="410"/>
        <end position="428"/>
    </location>
</feature>
<dbReference type="AlphaFoldDB" id="A0AAD4XQ22"/>
<dbReference type="InterPro" id="IPR054059">
    <property type="entry name" value="MORF/ORRM1/DAG-like_MORF"/>
</dbReference>
<protein>
    <recommendedName>
        <fullName evidence="3">MORF/ORRM1/DAG-like MORF domain-containing protein</fullName>
    </recommendedName>
</protein>
<reference evidence="4" key="1">
    <citation type="submission" date="2022-04" db="EMBL/GenBank/DDBJ databases">
        <title>A functionally conserved STORR gene fusion in Papaver species that diverged 16.8 million years ago.</title>
        <authorList>
            <person name="Catania T."/>
        </authorList>
    </citation>
    <scope>NUCLEOTIDE SEQUENCE</scope>
    <source>
        <strain evidence="4">S-188037</strain>
    </source>
</reference>
<proteinExistence type="predicted"/>
<dbReference type="GO" id="GO:0042803">
    <property type="term" value="F:protein homodimerization activity"/>
    <property type="evidence" value="ECO:0007669"/>
    <property type="project" value="UniProtKB-ARBA"/>
</dbReference>
<dbReference type="PANTHER" id="PTHR31346">
    <property type="entry name" value="MULTIPLE ORGANELLAR RNA EDITING FACTOR 2, CHLOROPLASTIC-RELATED-RELATED"/>
    <property type="match status" value="1"/>
</dbReference>
<dbReference type="GO" id="GO:0005739">
    <property type="term" value="C:mitochondrion"/>
    <property type="evidence" value="ECO:0007669"/>
    <property type="project" value="TreeGrafter"/>
</dbReference>
<gene>
    <name evidence="4" type="ORF">MKW98_012196</name>
</gene>
<feature type="compositionally biased region" description="Polar residues" evidence="2">
    <location>
        <begin position="458"/>
        <end position="488"/>
    </location>
</feature>
<dbReference type="Proteomes" id="UP001202328">
    <property type="component" value="Unassembled WGS sequence"/>
</dbReference>
<keyword evidence="5" id="KW-1185">Reference proteome</keyword>
<dbReference type="FunFam" id="3.30.70.80:FF:000001">
    <property type="entry name" value="Multiple organellar RNA editing factor"/>
    <property type="match status" value="1"/>
</dbReference>
<dbReference type="Gene3D" id="3.30.70.80">
    <property type="entry name" value="Peptidase S8 propeptide/proteinase inhibitor I9"/>
    <property type="match status" value="1"/>
</dbReference>
<feature type="compositionally biased region" description="Basic and acidic residues" evidence="2">
    <location>
        <begin position="206"/>
        <end position="220"/>
    </location>
</feature>
<comment type="caution">
    <text evidence="4">The sequence shown here is derived from an EMBL/GenBank/DDBJ whole genome shotgun (WGS) entry which is preliminary data.</text>
</comment>